<comment type="caution">
    <text evidence="5">The sequence shown here is derived from an EMBL/GenBank/DDBJ whole genome shotgun (WGS) entry which is preliminary data.</text>
</comment>
<keyword evidence="1" id="KW-0805">Transcription regulation</keyword>
<dbReference type="RefSeq" id="WP_009541152.1">
    <property type="nucleotide sequence ID" value="NZ_ANHY01000013.1"/>
</dbReference>
<dbReference type="eggNOG" id="COG1737">
    <property type="taxonomic scope" value="Bacteria"/>
</dbReference>
<dbReference type="AlphaFoldDB" id="K9GVH5"/>
<dbReference type="PANTHER" id="PTHR30514">
    <property type="entry name" value="GLUCOKINASE"/>
    <property type="match status" value="1"/>
</dbReference>
<dbReference type="InterPro" id="IPR001347">
    <property type="entry name" value="SIS_dom"/>
</dbReference>
<dbReference type="GO" id="GO:0097367">
    <property type="term" value="F:carbohydrate derivative binding"/>
    <property type="evidence" value="ECO:0007669"/>
    <property type="project" value="InterPro"/>
</dbReference>
<dbReference type="EMBL" id="ANHY01000013">
    <property type="protein sequence ID" value="EKV29187.1"/>
    <property type="molecule type" value="Genomic_DNA"/>
</dbReference>
<reference evidence="5 6" key="1">
    <citation type="journal article" date="2013" name="Genome Announc.">
        <title>Draft Genome Sequence of an Alphaproteobacterium, Caenispirillum salinarum AK4(T), Isolated from a Solar Saltern.</title>
        <authorList>
            <person name="Khatri I."/>
            <person name="Singh A."/>
            <person name="Korpole S."/>
            <person name="Pinnaka A.K."/>
            <person name="Subramanian S."/>
        </authorList>
    </citation>
    <scope>NUCLEOTIDE SEQUENCE [LARGE SCALE GENOMIC DNA]</scope>
    <source>
        <strain evidence="5 6">AK4</strain>
    </source>
</reference>
<gene>
    <name evidence="5" type="ORF">C882_0494</name>
</gene>
<dbReference type="Gene3D" id="3.40.50.10490">
    <property type="entry name" value="Glucose-6-phosphate isomerase like protein, domain 1"/>
    <property type="match status" value="1"/>
</dbReference>
<sequence length="308" mass="33672">MELVQDRPAADQMDVARVQERIQQLYEELSPQLKQAARHVLAHPEEVALTSMRRLAQHAGVKPSTMVRLARALGFDGFEVMREPYRQWLRGGEGAYVARARNLQARGEQGAVSLVREMMEADAAAIGGMAGDDDRVSALLACRKTLVDARRVYVLGLRSMFSLAHYFHYAYGMAYDNGRLVHGNAGTVFDGLRGVGPEDALICFSFRPYARETVLAADVAADAGASIIAISDSVVSPIALRARHVLAVENASPSFFNSIVPAMGLVQALVAAVIADGGDKALDTISEAEEQLAKFNAYWQEPRRRRKT</sequence>
<dbReference type="Pfam" id="PF01380">
    <property type="entry name" value="SIS"/>
    <property type="match status" value="1"/>
</dbReference>
<dbReference type="InterPro" id="IPR047640">
    <property type="entry name" value="RpiR-like"/>
</dbReference>
<evidence type="ECO:0000256" key="1">
    <source>
        <dbReference type="ARBA" id="ARBA00023015"/>
    </source>
</evidence>
<keyword evidence="6" id="KW-1185">Reference proteome</keyword>
<keyword evidence="3" id="KW-0804">Transcription</keyword>
<dbReference type="GO" id="GO:0003677">
    <property type="term" value="F:DNA binding"/>
    <property type="evidence" value="ECO:0007669"/>
    <property type="project" value="UniProtKB-KW"/>
</dbReference>
<organism evidence="5 6">
    <name type="scientific">Caenispirillum salinarum AK4</name>
    <dbReference type="NCBI Taxonomy" id="1238182"/>
    <lineage>
        <taxon>Bacteria</taxon>
        <taxon>Pseudomonadati</taxon>
        <taxon>Pseudomonadota</taxon>
        <taxon>Alphaproteobacteria</taxon>
        <taxon>Rhodospirillales</taxon>
        <taxon>Novispirillaceae</taxon>
        <taxon>Caenispirillum</taxon>
    </lineage>
</organism>
<protein>
    <submittedName>
        <fullName evidence="5">Transcriptional regulator, RpiR family</fullName>
    </submittedName>
</protein>
<dbReference type="PANTHER" id="PTHR30514:SF18">
    <property type="entry name" value="RPIR-FAMILY TRANSCRIPTIONAL REGULATOR"/>
    <property type="match status" value="1"/>
</dbReference>
<dbReference type="PROSITE" id="PS51071">
    <property type="entry name" value="HTH_RPIR"/>
    <property type="match status" value="1"/>
</dbReference>
<dbReference type="SUPFAM" id="SSF46689">
    <property type="entry name" value="Homeodomain-like"/>
    <property type="match status" value="1"/>
</dbReference>
<accession>K9GVH5</accession>
<evidence type="ECO:0000256" key="3">
    <source>
        <dbReference type="ARBA" id="ARBA00023163"/>
    </source>
</evidence>
<proteinExistence type="predicted"/>
<dbReference type="InterPro" id="IPR035472">
    <property type="entry name" value="RpiR-like_SIS"/>
</dbReference>
<evidence type="ECO:0000256" key="2">
    <source>
        <dbReference type="ARBA" id="ARBA00023125"/>
    </source>
</evidence>
<dbReference type="GO" id="GO:0003700">
    <property type="term" value="F:DNA-binding transcription factor activity"/>
    <property type="evidence" value="ECO:0007669"/>
    <property type="project" value="InterPro"/>
</dbReference>
<evidence type="ECO:0000259" key="4">
    <source>
        <dbReference type="PROSITE" id="PS51071"/>
    </source>
</evidence>
<dbReference type="InterPro" id="IPR000281">
    <property type="entry name" value="HTH_RpiR"/>
</dbReference>
<dbReference type="Proteomes" id="UP000009881">
    <property type="component" value="Unassembled WGS sequence"/>
</dbReference>
<evidence type="ECO:0000313" key="5">
    <source>
        <dbReference type="EMBL" id="EKV29187.1"/>
    </source>
</evidence>
<dbReference type="InterPro" id="IPR036388">
    <property type="entry name" value="WH-like_DNA-bd_sf"/>
</dbReference>
<dbReference type="SUPFAM" id="SSF53697">
    <property type="entry name" value="SIS domain"/>
    <property type="match status" value="1"/>
</dbReference>
<dbReference type="STRING" id="1238182.C882_0494"/>
<dbReference type="OrthoDB" id="9814676at2"/>
<dbReference type="Pfam" id="PF01418">
    <property type="entry name" value="HTH_6"/>
    <property type="match status" value="1"/>
</dbReference>
<dbReference type="GO" id="GO:1901135">
    <property type="term" value="P:carbohydrate derivative metabolic process"/>
    <property type="evidence" value="ECO:0007669"/>
    <property type="project" value="InterPro"/>
</dbReference>
<dbReference type="CDD" id="cd05013">
    <property type="entry name" value="SIS_RpiR"/>
    <property type="match status" value="1"/>
</dbReference>
<dbReference type="InterPro" id="IPR009057">
    <property type="entry name" value="Homeodomain-like_sf"/>
</dbReference>
<evidence type="ECO:0000313" key="6">
    <source>
        <dbReference type="Proteomes" id="UP000009881"/>
    </source>
</evidence>
<keyword evidence="2" id="KW-0238">DNA-binding</keyword>
<dbReference type="InterPro" id="IPR046348">
    <property type="entry name" value="SIS_dom_sf"/>
</dbReference>
<feature type="domain" description="HTH rpiR-type" evidence="4">
    <location>
        <begin position="16"/>
        <end position="92"/>
    </location>
</feature>
<name>K9GVH5_9PROT</name>
<dbReference type="Gene3D" id="1.10.10.10">
    <property type="entry name" value="Winged helix-like DNA-binding domain superfamily/Winged helix DNA-binding domain"/>
    <property type="match status" value="1"/>
</dbReference>